<organism evidence="2 3">
    <name type="scientific">Nostocoides australiense Ben110</name>
    <dbReference type="NCBI Taxonomy" id="1193182"/>
    <lineage>
        <taxon>Bacteria</taxon>
        <taxon>Bacillati</taxon>
        <taxon>Actinomycetota</taxon>
        <taxon>Actinomycetes</taxon>
        <taxon>Micrococcales</taxon>
        <taxon>Intrasporangiaceae</taxon>
        <taxon>Nostocoides</taxon>
    </lineage>
</organism>
<comment type="caution">
    <text evidence="2">The sequence shown here is derived from an EMBL/GenBank/DDBJ whole genome shotgun (WGS) entry which is preliminary data.</text>
</comment>
<dbReference type="Pfam" id="PF13540">
    <property type="entry name" value="RCC1_2"/>
    <property type="match status" value="2"/>
</dbReference>
<dbReference type="STRING" id="1193182.BN11_2350002"/>
<keyword evidence="1" id="KW-0677">Repeat</keyword>
<proteinExistence type="predicted"/>
<dbReference type="InterPro" id="IPR009091">
    <property type="entry name" value="RCC1/BLIP-II"/>
</dbReference>
<protein>
    <submittedName>
        <fullName evidence="2">Regulator of chromosome condensation RCC1</fullName>
    </submittedName>
</protein>
<reference evidence="2 3" key="1">
    <citation type="journal article" date="2013" name="ISME J.">
        <title>A metabolic model for members of the genus Tetrasphaera involved in enhanced biological phosphorus removal.</title>
        <authorList>
            <person name="Kristiansen R."/>
            <person name="Nguyen H.T.T."/>
            <person name="Saunders A.M."/>
            <person name="Nielsen J.L."/>
            <person name="Wimmer R."/>
            <person name="Le V.Q."/>
            <person name="McIlroy S.J."/>
            <person name="Petrovski S."/>
            <person name="Seviour R.J."/>
            <person name="Calteau A."/>
            <person name="Nielsen K.L."/>
            <person name="Nielsen P.H."/>
        </authorList>
    </citation>
    <scope>NUCLEOTIDE SEQUENCE [LARGE SCALE GENOMIC DNA]</scope>
    <source>
        <strain evidence="2 3">Ben110</strain>
    </source>
</reference>
<evidence type="ECO:0000313" key="3">
    <source>
        <dbReference type="Proteomes" id="UP000035763"/>
    </source>
</evidence>
<keyword evidence="3" id="KW-1185">Reference proteome</keyword>
<dbReference type="Proteomes" id="UP000035763">
    <property type="component" value="Unassembled WGS sequence"/>
</dbReference>
<evidence type="ECO:0000256" key="1">
    <source>
        <dbReference type="ARBA" id="ARBA00022737"/>
    </source>
</evidence>
<dbReference type="PANTHER" id="PTHR22870">
    <property type="entry name" value="REGULATOR OF CHROMOSOME CONDENSATION"/>
    <property type="match status" value="1"/>
</dbReference>
<sequence length="363" mass="37047">MDPGRISGTRSAVVEVSQGASHLCVRTAGGAIECMGRNKVGQLGDGLRVDSAVPVPVGGLLAGAKRISAGGDFACVINFDDQAKCWGHNAYGQAGNGQETMLLTPTLVEDLPDVKEIAVGNLHACALTLAGDAYCWGNGEHGQLGIGRFLRNAARPVLVQGIEAELAGITAGRDFTCAWSTRSEVYCWGAGSYGQLGIGTRQDEPTPVRLEKAYPLGVRAMAAGYDHVCAIAPGGGVDCWGRGDSGQLGTGSTEDALTPRPVVGLDAADALAASIRHTCAVTPTGAVACWGDGASGQLGPQSDGSARPVIVPGVSGIRKVSAGQHSSCGISADALWCWGASRYGEIGAGSRENLAQPHRVAIS</sequence>
<dbReference type="InterPro" id="IPR000408">
    <property type="entry name" value="Reg_chr_condens"/>
</dbReference>
<evidence type="ECO:0000313" key="2">
    <source>
        <dbReference type="EMBL" id="CCH73140.1"/>
    </source>
</evidence>
<dbReference type="Gene3D" id="2.130.10.30">
    <property type="entry name" value="Regulator of chromosome condensation 1/beta-lactamase-inhibitor protein II"/>
    <property type="match status" value="2"/>
</dbReference>
<dbReference type="PRINTS" id="PR00633">
    <property type="entry name" value="RCCNDNSATION"/>
</dbReference>
<gene>
    <name evidence="2" type="ORF">BN11_2350002</name>
</gene>
<dbReference type="PROSITE" id="PS50012">
    <property type="entry name" value="RCC1_3"/>
    <property type="match status" value="6"/>
</dbReference>
<dbReference type="AlphaFoldDB" id="W6JWX8"/>
<dbReference type="Pfam" id="PF00415">
    <property type="entry name" value="RCC1"/>
    <property type="match status" value="2"/>
</dbReference>
<name>W6JWX8_9MICO</name>
<dbReference type="InterPro" id="IPR051210">
    <property type="entry name" value="Ub_ligase/GEF_domain"/>
</dbReference>
<dbReference type="SUPFAM" id="SSF50985">
    <property type="entry name" value="RCC1/BLIP-II"/>
    <property type="match status" value="2"/>
</dbReference>
<dbReference type="EMBL" id="CAJA01000152">
    <property type="protein sequence ID" value="CCH73140.1"/>
    <property type="molecule type" value="Genomic_DNA"/>
</dbReference>
<dbReference type="PANTHER" id="PTHR22870:SF408">
    <property type="entry name" value="OS09G0560450 PROTEIN"/>
    <property type="match status" value="1"/>
</dbReference>
<accession>W6JWX8</accession>